<accession>A0A1I7NHH8</accession>
<dbReference type="InterPro" id="IPR054828">
    <property type="entry name" value="Vit_B12_bind_prot"/>
</dbReference>
<dbReference type="PANTHER" id="PTHR30535:SF35">
    <property type="entry name" value="PERIPLASMIC BINDING PROTEIN"/>
    <property type="match status" value="1"/>
</dbReference>
<dbReference type="Pfam" id="PF01497">
    <property type="entry name" value="Peripla_BP_2"/>
    <property type="match status" value="1"/>
</dbReference>
<dbReference type="InterPro" id="IPR050902">
    <property type="entry name" value="ABC_Transporter_SBP"/>
</dbReference>
<evidence type="ECO:0000313" key="3">
    <source>
        <dbReference type="EMBL" id="SFV34108.1"/>
    </source>
</evidence>
<keyword evidence="1" id="KW-0732">Signal</keyword>
<proteinExistence type="predicted"/>
<gene>
    <name evidence="3" type="ORF">SAMN05660895_1904</name>
</gene>
<dbReference type="NCBIfam" id="NF038402">
    <property type="entry name" value="TroA_like"/>
    <property type="match status" value="1"/>
</dbReference>
<dbReference type="EMBL" id="FPCJ01000001">
    <property type="protein sequence ID" value="SFV34108.1"/>
    <property type="molecule type" value="Genomic_DNA"/>
</dbReference>
<sequence length="301" mass="35559">MQESSLYGNIFLHEKMQRICLSVTSMHMMHKVFRDQTGRMVQIPFPPTRIISLVPSQTEWLYDLGLEEEVIGITRFCVHPQKWFHTKTRVGGTKQLHLEKIRQLQPHLILANKEENEKAQLEQLMQEFPVWISDIHTFTEALDMMQIVGRMTNRESKAIEIIHQITTAFDHLQTYITTLKANYNPRAAYFIWYNPWMVAASNTFIDDMLQRCRLQNAFTHLTRYPQITESDIQRANPDIILLSSEPFPFKPKHQQLLQTILPHAKYYFVDGEMFAWYGSRLLYAADYCRKLIEKIFCKSNL</sequence>
<dbReference type="Proteomes" id="UP000199537">
    <property type="component" value="Unassembled WGS sequence"/>
</dbReference>
<keyword evidence="4" id="KW-1185">Reference proteome</keyword>
<dbReference type="PROSITE" id="PS50983">
    <property type="entry name" value="FE_B12_PBP"/>
    <property type="match status" value="1"/>
</dbReference>
<dbReference type="InterPro" id="IPR002491">
    <property type="entry name" value="ABC_transptr_periplasmic_BD"/>
</dbReference>
<reference evidence="4" key="1">
    <citation type="submission" date="2016-10" db="EMBL/GenBank/DDBJ databases">
        <authorList>
            <person name="Varghese N."/>
            <person name="Submissions S."/>
        </authorList>
    </citation>
    <scope>NUCLEOTIDE SEQUENCE [LARGE SCALE GENOMIC DNA]</scope>
    <source>
        <strain evidence="4">DSM 14807</strain>
    </source>
</reference>
<evidence type="ECO:0000313" key="4">
    <source>
        <dbReference type="Proteomes" id="UP000199537"/>
    </source>
</evidence>
<evidence type="ECO:0000256" key="1">
    <source>
        <dbReference type="ARBA" id="ARBA00022729"/>
    </source>
</evidence>
<protein>
    <submittedName>
        <fullName evidence="3">ABC-type Fe3+-hydroxamate transport system, substrate-binding protein</fullName>
    </submittedName>
</protein>
<evidence type="ECO:0000259" key="2">
    <source>
        <dbReference type="PROSITE" id="PS50983"/>
    </source>
</evidence>
<name>A0A1I7NHH8_9BACT</name>
<dbReference type="STRING" id="1393122.SAMN05660895_1904"/>
<dbReference type="Gene3D" id="3.40.50.1980">
    <property type="entry name" value="Nitrogenase molybdenum iron protein domain"/>
    <property type="match status" value="2"/>
</dbReference>
<dbReference type="PANTHER" id="PTHR30535">
    <property type="entry name" value="VITAMIN B12-BINDING PROTEIN"/>
    <property type="match status" value="1"/>
</dbReference>
<feature type="domain" description="Fe/B12 periplasmic-binding" evidence="2">
    <location>
        <begin position="49"/>
        <end position="299"/>
    </location>
</feature>
<dbReference type="SUPFAM" id="SSF53807">
    <property type="entry name" value="Helical backbone' metal receptor"/>
    <property type="match status" value="1"/>
</dbReference>
<organism evidence="3 4">
    <name type="scientific">Thermoflavifilum thermophilum</name>
    <dbReference type="NCBI Taxonomy" id="1393122"/>
    <lineage>
        <taxon>Bacteria</taxon>
        <taxon>Pseudomonadati</taxon>
        <taxon>Bacteroidota</taxon>
        <taxon>Chitinophagia</taxon>
        <taxon>Chitinophagales</taxon>
        <taxon>Chitinophagaceae</taxon>
        <taxon>Thermoflavifilum</taxon>
    </lineage>
</organism>
<dbReference type="AlphaFoldDB" id="A0A1I7NHH8"/>